<dbReference type="Gramene" id="Kaladp0011s0545.1.v1.1">
    <property type="protein sequence ID" value="Kaladp0011s0545.1.v1.1"/>
    <property type="gene ID" value="Kaladp0011s0545.v1.1"/>
</dbReference>
<dbReference type="EnsemblPlants" id="Kaladp0011s0545.1.v1.1">
    <property type="protein sequence ID" value="Kaladp0011s0545.1.v1.1"/>
    <property type="gene ID" value="Kaladp0011s0545.v1.1"/>
</dbReference>
<keyword evidence="1" id="KW-0175">Coiled coil</keyword>
<keyword evidence="4" id="KW-1185">Reference proteome</keyword>
<dbReference type="PANTHER" id="PTHR34121">
    <property type="entry name" value="MYOSIN-11"/>
    <property type="match status" value="1"/>
</dbReference>
<evidence type="ECO:0000256" key="1">
    <source>
        <dbReference type="SAM" id="Coils"/>
    </source>
</evidence>
<dbReference type="OMA" id="KMTHETP"/>
<feature type="region of interest" description="Disordered" evidence="2">
    <location>
        <begin position="634"/>
        <end position="655"/>
    </location>
</feature>
<accession>A0A7N0RH51</accession>
<feature type="region of interest" description="Disordered" evidence="2">
    <location>
        <begin position="571"/>
        <end position="619"/>
    </location>
</feature>
<feature type="compositionally biased region" description="Polar residues" evidence="2">
    <location>
        <begin position="571"/>
        <end position="586"/>
    </location>
</feature>
<dbReference type="Proteomes" id="UP000594263">
    <property type="component" value="Unplaced"/>
</dbReference>
<sequence length="655" mass="74012">MSWFRTAVHRAVEASGNNNLTRTVRNYADTVVLHAGHAVAGGAKIIQGRFGPRNMQSFRQALKRLEEASVSCRGIERVQLLRRWLASLREAETILETSLAMNEGEAEQYHPTVEYQDSPRRPATIMYYDPDVGGDPMNFRDVFLHSQALEGITLSMILEEPNPEELAILSQIFRLCLTGGQEPQNAILDSIQDLAKVFSSYQDEVLFLQVKREELLQYAQSAIAGLKLHADLARIDAQASTLQKKLSEIKASQHLSIDGHEKSSERRSMSSAEDLKEALAQVQLCSKLEELLLKKKSVSNGDSPQDHAQKLDKLKVLAESLASSTSKAEKRIWDHSRFQKEEALSFRMTKANEISQLEKDLAMEIAALENQKYMLEAELKKVNTSLASALARLRNAREEREQFDEASDQIVTLLKLKEDELSRSISVCREEANAVNTWIKFLDDTWVLQTSYTKQKEKQVNEELEKCGEYFVNLAIQLLSAFKDELGPSIIHLKELADNLHSLEGGEQRRKLIDNYLDSEAKISTAFSVVDRMRDRFGSQSKDLYRKDGELVMELLEAVGKQRQDFESITRPQLTVDTESQSSGTPIKSAPQKGLFVNVDEDKGDSSVPKPDDHSESHYIKVEVLTPQAKVTKIESRTGQIHRDSAEDINDWEFD</sequence>
<proteinExistence type="predicted"/>
<organism evidence="3 4">
    <name type="scientific">Kalanchoe fedtschenkoi</name>
    <name type="common">Lavender scallops</name>
    <name type="synonym">South American air plant</name>
    <dbReference type="NCBI Taxonomy" id="63787"/>
    <lineage>
        <taxon>Eukaryota</taxon>
        <taxon>Viridiplantae</taxon>
        <taxon>Streptophyta</taxon>
        <taxon>Embryophyta</taxon>
        <taxon>Tracheophyta</taxon>
        <taxon>Spermatophyta</taxon>
        <taxon>Magnoliopsida</taxon>
        <taxon>eudicotyledons</taxon>
        <taxon>Gunneridae</taxon>
        <taxon>Pentapetalae</taxon>
        <taxon>Saxifragales</taxon>
        <taxon>Crassulaceae</taxon>
        <taxon>Kalanchoe</taxon>
    </lineage>
</organism>
<feature type="compositionally biased region" description="Basic and acidic residues" evidence="2">
    <location>
        <begin position="600"/>
        <end position="619"/>
    </location>
</feature>
<evidence type="ECO:0000313" key="4">
    <source>
        <dbReference type="Proteomes" id="UP000594263"/>
    </source>
</evidence>
<dbReference type="AlphaFoldDB" id="A0A7N0RH51"/>
<name>A0A7N0RH51_KALFE</name>
<feature type="compositionally biased region" description="Basic and acidic residues" evidence="2">
    <location>
        <begin position="634"/>
        <end position="646"/>
    </location>
</feature>
<dbReference type="PANTHER" id="PTHR34121:SF5">
    <property type="entry name" value="CENTROSOMAL PROTEIN OF 135 KDA-LIKE PROTEIN"/>
    <property type="match status" value="1"/>
</dbReference>
<reference evidence="3" key="1">
    <citation type="submission" date="2021-01" db="UniProtKB">
        <authorList>
            <consortium name="EnsemblPlants"/>
        </authorList>
    </citation>
    <scope>IDENTIFICATION</scope>
</reference>
<protein>
    <submittedName>
        <fullName evidence="3">Uncharacterized protein</fullName>
    </submittedName>
</protein>
<evidence type="ECO:0000313" key="3">
    <source>
        <dbReference type="EnsemblPlants" id="Kaladp0011s0545.1.v1.1"/>
    </source>
</evidence>
<feature type="coiled-coil region" evidence="1">
    <location>
        <begin position="351"/>
        <end position="406"/>
    </location>
</feature>
<evidence type="ECO:0000256" key="2">
    <source>
        <dbReference type="SAM" id="MobiDB-lite"/>
    </source>
</evidence>